<evidence type="ECO:0000259" key="3">
    <source>
        <dbReference type="Pfam" id="PF03330"/>
    </source>
</evidence>
<dbReference type="PANTHER" id="PTHR31836">
    <property type="match status" value="1"/>
</dbReference>
<dbReference type="InterPro" id="IPR049818">
    <property type="entry name" value="Expansin_EXLX1-like"/>
</dbReference>
<feature type="compositionally biased region" description="Polar residues" evidence="2">
    <location>
        <begin position="476"/>
        <end position="500"/>
    </location>
</feature>
<reference evidence="4 5" key="1">
    <citation type="journal article" date="2019" name="Int. J. Syst. Evol. Microbiol.">
        <title>The Global Catalogue of Microorganisms (GCM) 10K type strain sequencing project: providing services to taxonomists for standard genome sequencing and annotation.</title>
        <authorList>
            <consortium name="The Broad Institute Genomics Platform"/>
            <consortium name="The Broad Institute Genome Sequencing Center for Infectious Disease"/>
            <person name="Wu L."/>
            <person name="Ma J."/>
        </authorList>
    </citation>
    <scope>NUCLEOTIDE SEQUENCE [LARGE SCALE GENOMIC DNA]</scope>
    <source>
        <strain evidence="4 5">JCM 10425</strain>
    </source>
</reference>
<gene>
    <name evidence="4" type="ORF">GCM10009539_67790</name>
</gene>
<feature type="compositionally biased region" description="Low complexity" evidence="2">
    <location>
        <begin position="411"/>
        <end position="453"/>
    </location>
</feature>
<feature type="region of interest" description="Disordered" evidence="2">
    <location>
        <begin position="71"/>
        <end position="110"/>
    </location>
</feature>
<dbReference type="CDD" id="cd22272">
    <property type="entry name" value="DPBB_EXLX1-like"/>
    <property type="match status" value="1"/>
</dbReference>
<feature type="compositionally biased region" description="Basic residues" evidence="2">
    <location>
        <begin position="46"/>
        <end position="55"/>
    </location>
</feature>
<evidence type="ECO:0000256" key="2">
    <source>
        <dbReference type="SAM" id="MobiDB-lite"/>
    </source>
</evidence>
<sequence length="500" mass="50945">MTGPRWEDEPIDAWDPADTDFFGTPRSNGGNTGEFRVVDDADSGRGKHRGSRRRGVGSSAVAGVAGAVAARSAVDRQADQAMDRPTVDRPAAATEARGFRPAAATEARGFRPAADEVRGLDAAADEPRSDGWRTARGDGFAPVVSSFETTDFRAGVTAPPRPAPKAEGPLAGLRRALRRRWFAPSVTGGVVLCSVAFVTGVTQFAGAACAAVPPAGVERSGEATFFDGGVGNCSYPSLPADDLYVALGPAEYSNAGACGGYLDVTGPSGSVRVKVVDQCPECAEGHIDLSREAFEQIADPEAGVVPITYSAVANPAVGKLSVRVKEGSSQFFLSILIDNHGNPLTNVEVDGTELDRTTDNHWVAESGLGDGPFSVKVTDNAGRTATIPNVTLSPGSVQQSTVALGGGNAVSAPTTKPAAPTSKPASSEPAADAPPAAAPRDTSSAEDSSSSTEQNDTETAVSPDAYASEDIAANPAPSSSVAEPRATGSTAGSTGRNSCG</sequence>
<comment type="caution">
    <text evidence="4">The sequence shown here is derived from an EMBL/GenBank/DDBJ whole genome shotgun (WGS) entry which is preliminary data.</text>
</comment>
<dbReference type="InterPro" id="IPR009009">
    <property type="entry name" value="RlpA-like_DPBB"/>
</dbReference>
<feature type="compositionally biased region" description="Basic and acidic residues" evidence="2">
    <location>
        <begin position="73"/>
        <end position="87"/>
    </location>
</feature>
<name>A0ABN0V1R4_9ACTN</name>
<dbReference type="SUPFAM" id="SSF50685">
    <property type="entry name" value="Barwin-like endoglucanases"/>
    <property type="match status" value="1"/>
</dbReference>
<organism evidence="4 5">
    <name type="scientific">Cryptosporangium japonicum</name>
    <dbReference type="NCBI Taxonomy" id="80872"/>
    <lineage>
        <taxon>Bacteria</taxon>
        <taxon>Bacillati</taxon>
        <taxon>Actinomycetota</taxon>
        <taxon>Actinomycetes</taxon>
        <taxon>Cryptosporangiales</taxon>
        <taxon>Cryptosporangiaceae</taxon>
        <taxon>Cryptosporangium</taxon>
    </lineage>
</organism>
<feature type="domain" description="RlpA-like protein double-psi beta-barrel" evidence="3">
    <location>
        <begin position="266"/>
        <end position="309"/>
    </location>
</feature>
<evidence type="ECO:0000313" key="4">
    <source>
        <dbReference type="EMBL" id="GAA0270972.1"/>
    </source>
</evidence>
<proteinExistence type="predicted"/>
<evidence type="ECO:0000313" key="5">
    <source>
        <dbReference type="Proteomes" id="UP001500967"/>
    </source>
</evidence>
<dbReference type="EMBL" id="BAAAGX010000029">
    <property type="protein sequence ID" value="GAA0270972.1"/>
    <property type="molecule type" value="Genomic_DNA"/>
</dbReference>
<dbReference type="Gene3D" id="2.40.40.10">
    <property type="entry name" value="RlpA-like domain"/>
    <property type="match status" value="1"/>
</dbReference>
<dbReference type="InterPro" id="IPR051477">
    <property type="entry name" value="Expansin_CellWall"/>
</dbReference>
<accession>A0ABN0V1R4</accession>
<keyword evidence="5" id="KW-1185">Reference proteome</keyword>
<dbReference type="RefSeq" id="WP_344653026.1">
    <property type="nucleotide sequence ID" value="NZ_BAAAGX010000029.1"/>
</dbReference>
<feature type="compositionally biased region" description="Acidic residues" evidence="2">
    <location>
        <begin position="9"/>
        <end position="18"/>
    </location>
</feature>
<dbReference type="PANTHER" id="PTHR31836:SF21">
    <property type="entry name" value="EXPANSIN-LIKE PROTEIN 7"/>
    <property type="match status" value="1"/>
</dbReference>
<feature type="region of interest" description="Disordered" evidence="2">
    <location>
        <begin position="1"/>
        <end position="59"/>
    </location>
</feature>
<keyword evidence="1" id="KW-0732">Signal</keyword>
<dbReference type="InterPro" id="IPR036908">
    <property type="entry name" value="RlpA-like_sf"/>
</dbReference>
<evidence type="ECO:0000256" key="1">
    <source>
        <dbReference type="ARBA" id="ARBA00022729"/>
    </source>
</evidence>
<dbReference type="Pfam" id="PF03330">
    <property type="entry name" value="DPBB_1"/>
    <property type="match status" value="1"/>
</dbReference>
<dbReference type="Gene3D" id="2.60.40.760">
    <property type="entry name" value="Expansin, cellulose-binding-like domain"/>
    <property type="match status" value="1"/>
</dbReference>
<protein>
    <recommendedName>
        <fullName evidence="3">RlpA-like protein double-psi beta-barrel domain-containing protein</fullName>
    </recommendedName>
</protein>
<feature type="compositionally biased region" description="Basic and acidic residues" evidence="2">
    <location>
        <begin position="36"/>
        <end position="45"/>
    </location>
</feature>
<dbReference type="InterPro" id="IPR036749">
    <property type="entry name" value="Expansin_CBD_sf"/>
</dbReference>
<feature type="region of interest" description="Disordered" evidence="2">
    <location>
        <begin position="398"/>
        <end position="500"/>
    </location>
</feature>
<dbReference type="Proteomes" id="UP001500967">
    <property type="component" value="Unassembled WGS sequence"/>
</dbReference>
<dbReference type="NCBIfam" id="NF041144">
    <property type="entry name" value="expansin_EXLX1"/>
    <property type="match status" value="1"/>
</dbReference>
<dbReference type="SUPFAM" id="SSF49590">
    <property type="entry name" value="PHL pollen allergen"/>
    <property type="match status" value="1"/>
</dbReference>